<accession>A0A6N9JSL2</accession>
<comment type="caution">
    <text evidence="1">The sequence shown here is derived from an EMBL/GenBank/DDBJ whole genome shotgun (WGS) entry which is preliminary data.</text>
</comment>
<dbReference type="RefSeq" id="WP_161169757.1">
    <property type="nucleotide sequence ID" value="NZ_WWSF01000002.1"/>
</dbReference>
<reference evidence="1 2" key="1">
    <citation type="journal article" date="2019" name="Nat. Med.">
        <title>A library of human gut bacterial isolates paired with longitudinal multiomics data enables mechanistic microbiome research.</title>
        <authorList>
            <person name="Poyet M."/>
            <person name="Groussin M."/>
            <person name="Gibbons S.M."/>
            <person name="Avila-Pacheco J."/>
            <person name="Jiang X."/>
            <person name="Kearney S.M."/>
            <person name="Perrotta A.R."/>
            <person name="Berdy B."/>
            <person name="Zhao S."/>
            <person name="Lieberman T.D."/>
            <person name="Swanson P.K."/>
            <person name="Smith M."/>
            <person name="Roesemann S."/>
            <person name="Alexander J.E."/>
            <person name="Rich S.A."/>
            <person name="Livny J."/>
            <person name="Vlamakis H."/>
            <person name="Clish C."/>
            <person name="Bullock K."/>
            <person name="Deik A."/>
            <person name="Scott J."/>
            <person name="Pierce K.A."/>
            <person name="Xavier R.J."/>
            <person name="Alm E.J."/>
        </authorList>
    </citation>
    <scope>NUCLEOTIDE SEQUENCE [LARGE SCALE GENOMIC DNA]</scope>
    <source>
        <strain evidence="1 2">BIOML-A1</strain>
    </source>
</reference>
<evidence type="ECO:0000313" key="1">
    <source>
        <dbReference type="EMBL" id="MZK08990.1"/>
    </source>
</evidence>
<dbReference type="AlphaFoldDB" id="A0A6N9JSL2"/>
<proteinExistence type="predicted"/>
<organism evidence="1 2">
    <name type="scientific">Dorea longicatena</name>
    <dbReference type="NCBI Taxonomy" id="88431"/>
    <lineage>
        <taxon>Bacteria</taxon>
        <taxon>Bacillati</taxon>
        <taxon>Bacillota</taxon>
        <taxon>Clostridia</taxon>
        <taxon>Lachnospirales</taxon>
        <taxon>Lachnospiraceae</taxon>
        <taxon>Dorea</taxon>
    </lineage>
</organism>
<name>A0A6N9JSL2_9FIRM</name>
<sequence length="92" mass="10567">MKAVKGYTKHDYIMICKEEGGEVFSFASIDEAAGYFSMFGHELPTDVALDRILNDTNCDWIVFDDGSVIFKYYGRGYDESIINEMIEKECRI</sequence>
<gene>
    <name evidence="1" type="ORF">GT576_01190</name>
</gene>
<evidence type="ECO:0000313" key="2">
    <source>
        <dbReference type="Proteomes" id="UP000449249"/>
    </source>
</evidence>
<dbReference type="EMBL" id="WWSH01000001">
    <property type="protein sequence ID" value="MZK08990.1"/>
    <property type="molecule type" value="Genomic_DNA"/>
</dbReference>
<dbReference type="Proteomes" id="UP000449249">
    <property type="component" value="Unassembled WGS sequence"/>
</dbReference>
<protein>
    <submittedName>
        <fullName evidence="1">Uncharacterized protein</fullName>
    </submittedName>
</protein>